<feature type="domain" description="Sigma-54 factor interaction" evidence="6">
    <location>
        <begin position="279"/>
        <end position="511"/>
    </location>
</feature>
<dbReference type="InterPro" id="IPR025943">
    <property type="entry name" value="Sigma_54_int_dom_ATP-bd_2"/>
</dbReference>
<dbReference type="PANTHER" id="PTHR32071">
    <property type="entry name" value="TRANSCRIPTIONAL REGULATORY PROTEIN"/>
    <property type="match status" value="1"/>
</dbReference>
<dbReference type="SUPFAM" id="SSF52540">
    <property type="entry name" value="P-loop containing nucleoside triphosphate hydrolases"/>
    <property type="match status" value="1"/>
</dbReference>
<dbReference type="InterPro" id="IPR009057">
    <property type="entry name" value="Homeodomain-like_sf"/>
</dbReference>
<keyword evidence="5" id="KW-0175">Coiled coil</keyword>
<dbReference type="PROSITE" id="PS50045">
    <property type="entry name" value="SIGMA54_INTERACT_4"/>
    <property type="match status" value="1"/>
</dbReference>
<dbReference type="PROSITE" id="PS00676">
    <property type="entry name" value="SIGMA54_INTERACT_2"/>
    <property type="match status" value="1"/>
</dbReference>
<dbReference type="GO" id="GO:0043565">
    <property type="term" value="F:sequence-specific DNA binding"/>
    <property type="evidence" value="ECO:0007669"/>
    <property type="project" value="InterPro"/>
</dbReference>
<keyword evidence="3" id="KW-0805">Transcription regulation</keyword>
<dbReference type="InterPro" id="IPR025662">
    <property type="entry name" value="Sigma_54_int_dom_ATP-bd_1"/>
</dbReference>
<dbReference type="PANTHER" id="PTHR32071:SF57">
    <property type="entry name" value="C4-DICARBOXYLATE TRANSPORT TRANSCRIPTIONAL REGULATORY PROTEIN DCTD"/>
    <property type="match status" value="1"/>
</dbReference>
<dbReference type="Gene3D" id="1.10.10.60">
    <property type="entry name" value="Homeodomain-like"/>
    <property type="match status" value="1"/>
</dbReference>
<evidence type="ECO:0000256" key="4">
    <source>
        <dbReference type="ARBA" id="ARBA00023163"/>
    </source>
</evidence>
<dbReference type="GO" id="GO:0005524">
    <property type="term" value="F:ATP binding"/>
    <property type="evidence" value="ECO:0007669"/>
    <property type="project" value="UniProtKB-KW"/>
</dbReference>
<gene>
    <name evidence="7" type="ORF">EHF44_13650</name>
</gene>
<dbReference type="InterPro" id="IPR035965">
    <property type="entry name" value="PAS-like_dom_sf"/>
</dbReference>
<dbReference type="InterPro" id="IPR058031">
    <property type="entry name" value="AAA_lid_NorR"/>
</dbReference>
<feature type="coiled-coil region" evidence="5">
    <location>
        <begin position="246"/>
        <end position="273"/>
    </location>
</feature>
<accession>A0A3G8H217</accession>
<keyword evidence="4" id="KW-0804">Transcription</keyword>
<proteinExistence type="predicted"/>
<dbReference type="Gene3D" id="1.10.8.60">
    <property type="match status" value="1"/>
</dbReference>
<sequence>MPAIGRIWRPARAVDFIVYFRTRRYDVPHDDITVSARRTRLETPVSLETTQPLGALICTIDGARVAAIGLCADPALADAAQAALATATDAGDGRRLFPLAAGDARYVGVALEDARHRLILIHAADTHATLFDFLGTVPFAGAILDYFLNDPYQAITVVDRAGRVRFISPVHEKFLGIERGAGTGRPAADVIPNSRLPQVAATGKAEIGQLQQLNGATRVVNRIPIRARGEVVGAIGQVMFKGPEELVRLHKELSELRSEVARYQREFEGLRERQSTLGLIGESAPMQRLRREIQTVAPLDVPVLILGESGTGKELVARAIHNAGQETAGARPLVSLNLAALPATLIESELFGHAPGAFTGSKRQGQAGKLELAAGGTVFLDEVADIPMEMQVKLLRVLEDHMVERLGSGRPRRVDFRLVSATNRDIPALIDAGRFRLDLYYRLSGVVLRIPALRQRREDIPALLQHFVEAFCARNGMPAPRIDHDVPRYLAGQPWPGNVRQLRQRVEEALVFCDGRLLRVADFARGDAARGLSIVPLSPEPDAGATEALPDAPLPVSPIAHDPAGALRDVAHAAVLDAIARHGGNKKRAAAQLGISRSHLYKILERGGGDSSR</sequence>
<dbReference type="SUPFAM" id="SSF46689">
    <property type="entry name" value="Homeodomain-like"/>
    <property type="match status" value="1"/>
</dbReference>
<evidence type="ECO:0000313" key="8">
    <source>
        <dbReference type="Proteomes" id="UP000270411"/>
    </source>
</evidence>
<dbReference type="SMART" id="SM00382">
    <property type="entry name" value="AAA"/>
    <property type="match status" value="1"/>
</dbReference>
<keyword evidence="1" id="KW-0547">Nucleotide-binding</keyword>
<dbReference type="GO" id="GO:0006355">
    <property type="term" value="P:regulation of DNA-templated transcription"/>
    <property type="evidence" value="ECO:0007669"/>
    <property type="project" value="InterPro"/>
</dbReference>
<dbReference type="Proteomes" id="UP000270411">
    <property type="component" value="Chromosome 1"/>
</dbReference>
<reference evidence="8" key="1">
    <citation type="submission" date="2018-11" db="EMBL/GenBank/DDBJ databases">
        <title>FDA dAtabase for Regulatory Grade micrObial Sequences (FDA-ARGOS): Supporting development and validation of Infectious Disease Dx tests.</title>
        <authorList>
            <person name="Goldberg B."/>
            <person name="Campos J."/>
            <person name="Tallon L."/>
            <person name="Sadzewicz L."/>
            <person name="Zhao X."/>
            <person name="Vavikolanu K."/>
            <person name="Mehta A."/>
            <person name="Aluvathingal J."/>
            <person name="Nadendla S."/>
            <person name="Geyer C."/>
            <person name="Nandy P."/>
            <person name="Yan Y."/>
            <person name="Sichtig H."/>
        </authorList>
    </citation>
    <scope>NUCLEOTIDE SEQUENCE [LARGE SCALE GENOMIC DNA]</scope>
    <source>
        <strain evidence="8">FDAARGOS_614</strain>
    </source>
</reference>
<dbReference type="SUPFAM" id="SSF55785">
    <property type="entry name" value="PYP-like sensor domain (PAS domain)"/>
    <property type="match status" value="1"/>
</dbReference>
<evidence type="ECO:0000259" key="6">
    <source>
        <dbReference type="PROSITE" id="PS50045"/>
    </source>
</evidence>
<dbReference type="InterPro" id="IPR003593">
    <property type="entry name" value="AAA+_ATPase"/>
</dbReference>
<evidence type="ECO:0000256" key="5">
    <source>
        <dbReference type="SAM" id="Coils"/>
    </source>
</evidence>
<organism evidence="7 8">
    <name type="scientific">Cupriavidus pauculus</name>
    <dbReference type="NCBI Taxonomy" id="82633"/>
    <lineage>
        <taxon>Bacteria</taxon>
        <taxon>Pseudomonadati</taxon>
        <taxon>Pseudomonadota</taxon>
        <taxon>Betaproteobacteria</taxon>
        <taxon>Burkholderiales</taxon>
        <taxon>Burkholderiaceae</taxon>
        <taxon>Cupriavidus</taxon>
    </lineage>
</organism>
<dbReference type="Pfam" id="PF25601">
    <property type="entry name" value="AAA_lid_14"/>
    <property type="match status" value="1"/>
</dbReference>
<dbReference type="Pfam" id="PF02954">
    <property type="entry name" value="HTH_8"/>
    <property type="match status" value="1"/>
</dbReference>
<protein>
    <submittedName>
        <fullName evidence="7">Fis family transcriptional regulator</fullName>
    </submittedName>
</protein>
<evidence type="ECO:0000256" key="1">
    <source>
        <dbReference type="ARBA" id="ARBA00022741"/>
    </source>
</evidence>
<dbReference type="Pfam" id="PF00158">
    <property type="entry name" value="Sigma54_activat"/>
    <property type="match status" value="1"/>
</dbReference>
<dbReference type="FunFam" id="3.40.50.300:FF:000006">
    <property type="entry name" value="DNA-binding transcriptional regulator NtrC"/>
    <property type="match status" value="1"/>
</dbReference>
<dbReference type="InterPro" id="IPR002078">
    <property type="entry name" value="Sigma_54_int"/>
</dbReference>
<dbReference type="OrthoDB" id="9761705at2"/>
<dbReference type="AlphaFoldDB" id="A0A3G8H217"/>
<dbReference type="InterPro" id="IPR027417">
    <property type="entry name" value="P-loop_NTPase"/>
</dbReference>
<dbReference type="EMBL" id="CP033969">
    <property type="protein sequence ID" value="AZG14406.1"/>
    <property type="molecule type" value="Genomic_DNA"/>
</dbReference>
<name>A0A3G8H217_9BURK</name>
<evidence type="ECO:0000256" key="3">
    <source>
        <dbReference type="ARBA" id="ARBA00023015"/>
    </source>
</evidence>
<dbReference type="InterPro" id="IPR002197">
    <property type="entry name" value="HTH_Fis"/>
</dbReference>
<dbReference type="CDD" id="cd00009">
    <property type="entry name" value="AAA"/>
    <property type="match status" value="1"/>
</dbReference>
<dbReference type="PROSITE" id="PS00675">
    <property type="entry name" value="SIGMA54_INTERACT_1"/>
    <property type="match status" value="1"/>
</dbReference>
<keyword evidence="2" id="KW-0067">ATP-binding</keyword>
<evidence type="ECO:0000313" key="7">
    <source>
        <dbReference type="EMBL" id="AZG14406.1"/>
    </source>
</evidence>
<dbReference type="Gene3D" id="3.40.50.300">
    <property type="entry name" value="P-loop containing nucleotide triphosphate hydrolases"/>
    <property type="match status" value="1"/>
</dbReference>
<dbReference type="KEGG" id="cpau:EHF44_13650"/>
<dbReference type="Gene3D" id="3.30.450.20">
    <property type="entry name" value="PAS domain"/>
    <property type="match status" value="1"/>
</dbReference>
<evidence type="ECO:0000256" key="2">
    <source>
        <dbReference type="ARBA" id="ARBA00022840"/>
    </source>
</evidence>